<keyword evidence="3" id="KW-1185">Reference proteome</keyword>
<name>A0ABD2CM28_VESMC</name>
<proteinExistence type="predicted"/>
<protein>
    <submittedName>
        <fullName evidence="2">Uncharacterized protein</fullName>
    </submittedName>
</protein>
<sequence>IVLDRLATRSKTNSECGYMNMSMSVSKNYGNDNEKNDENKDDKDENNDNDDNNAKKEMIWDGIVSESCLSLCSKMQTSAQPFEM</sequence>
<feature type="compositionally biased region" description="Polar residues" evidence="1">
    <location>
        <begin position="17"/>
        <end position="30"/>
    </location>
</feature>
<evidence type="ECO:0000313" key="2">
    <source>
        <dbReference type="EMBL" id="KAL2745795.1"/>
    </source>
</evidence>
<gene>
    <name evidence="2" type="ORF">V1477_005949</name>
</gene>
<feature type="region of interest" description="Disordered" evidence="1">
    <location>
        <begin position="17"/>
        <end position="57"/>
    </location>
</feature>
<reference evidence="2 3" key="1">
    <citation type="journal article" date="2024" name="Ann. Entomol. Soc. Am.">
        <title>Genomic analyses of the southern and eastern yellowjacket wasps (Hymenoptera: Vespidae) reveal evolutionary signatures of social life.</title>
        <authorList>
            <person name="Catto M.A."/>
            <person name="Caine P.B."/>
            <person name="Orr S.E."/>
            <person name="Hunt B.G."/>
            <person name="Goodisman M.A.D."/>
        </authorList>
    </citation>
    <scope>NUCLEOTIDE SEQUENCE [LARGE SCALE GENOMIC DNA]</scope>
    <source>
        <strain evidence="2">232</strain>
        <tissue evidence="2">Head and thorax</tissue>
    </source>
</reference>
<organism evidence="2 3">
    <name type="scientific">Vespula maculifrons</name>
    <name type="common">Eastern yellow jacket</name>
    <name type="synonym">Wasp</name>
    <dbReference type="NCBI Taxonomy" id="7453"/>
    <lineage>
        <taxon>Eukaryota</taxon>
        <taxon>Metazoa</taxon>
        <taxon>Ecdysozoa</taxon>
        <taxon>Arthropoda</taxon>
        <taxon>Hexapoda</taxon>
        <taxon>Insecta</taxon>
        <taxon>Pterygota</taxon>
        <taxon>Neoptera</taxon>
        <taxon>Endopterygota</taxon>
        <taxon>Hymenoptera</taxon>
        <taxon>Apocrita</taxon>
        <taxon>Aculeata</taxon>
        <taxon>Vespoidea</taxon>
        <taxon>Vespidae</taxon>
        <taxon>Vespinae</taxon>
        <taxon>Vespula</taxon>
    </lineage>
</organism>
<evidence type="ECO:0000256" key="1">
    <source>
        <dbReference type="SAM" id="MobiDB-lite"/>
    </source>
</evidence>
<feature type="non-terminal residue" evidence="2">
    <location>
        <position position="1"/>
    </location>
</feature>
<dbReference type="AlphaFoldDB" id="A0ABD2CM28"/>
<dbReference type="EMBL" id="JAYRBN010000040">
    <property type="protein sequence ID" value="KAL2745795.1"/>
    <property type="molecule type" value="Genomic_DNA"/>
</dbReference>
<evidence type="ECO:0000313" key="3">
    <source>
        <dbReference type="Proteomes" id="UP001607303"/>
    </source>
</evidence>
<dbReference type="Proteomes" id="UP001607303">
    <property type="component" value="Unassembled WGS sequence"/>
</dbReference>
<comment type="caution">
    <text evidence="2">The sequence shown here is derived from an EMBL/GenBank/DDBJ whole genome shotgun (WGS) entry which is preliminary data.</text>
</comment>
<feature type="compositionally biased region" description="Basic and acidic residues" evidence="1">
    <location>
        <begin position="32"/>
        <end position="43"/>
    </location>
</feature>
<accession>A0ABD2CM28</accession>